<dbReference type="Pfam" id="PF04898">
    <property type="entry name" value="Glu_syn_central"/>
    <property type="match status" value="1"/>
</dbReference>
<dbReference type="InterPro" id="IPR029055">
    <property type="entry name" value="Ntn_hydrolases_N"/>
</dbReference>
<evidence type="ECO:0000256" key="16">
    <source>
        <dbReference type="ARBA" id="ARBA00023291"/>
    </source>
</evidence>
<comment type="pathway">
    <text evidence="17">Amino-acid biosynthesis.</text>
</comment>
<keyword evidence="9" id="KW-0479">Metal-binding</keyword>
<comment type="catalytic activity">
    <reaction evidence="18">
        <text>2 L-glutamate + NADP(+) = L-glutamine + 2-oxoglutarate + NADPH + H(+)</text>
        <dbReference type="Rhea" id="RHEA:15501"/>
        <dbReference type="ChEBI" id="CHEBI:15378"/>
        <dbReference type="ChEBI" id="CHEBI:16810"/>
        <dbReference type="ChEBI" id="CHEBI:29985"/>
        <dbReference type="ChEBI" id="CHEBI:57783"/>
        <dbReference type="ChEBI" id="CHEBI:58349"/>
        <dbReference type="ChEBI" id="CHEBI:58359"/>
        <dbReference type="EC" id="1.4.1.13"/>
    </reaction>
</comment>
<dbReference type="InterPro" id="IPR017932">
    <property type="entry name" value="GATase_2_dom"/>
</dbReference>
<evidence type="ECO:0000256" key="14">
    <source>
        <dbReference type="ARBA" id="ARBA00023014"/>
    </source>
</evidence>
<dbReference type="SUPFAM" id="SSF51395">
    <property type="entry name" value="FMN-linked oxidoreductases"/>
    <property type="match status" value="1"/>
</dbReference>
<dbReference type="PANTHER" id="PTHR11938:SF133">
    <property type="entry name" value="GLUTAMATE SYNTHASE (NADH)"/>
    <property type="match status" value="1"/>
</dbReference>
<dbReference type="SUPFAM" id="SSF69336">
    <property type="entry name" value="Alpha subunit of glutamate synthase, C-terminal domain"/>
    <property type="match status" value="1"/>
</dbReference>
<dbReference type="PANTHER" id="PTHR11938">
    <property type="entry name" value="FAD NADPH DEHYDROGENASE/OXIDOREDUCTASE"/>
    <property type="match status" value="1"/>
</dbReference>
<evidence type="ECO:0000256" key="6">
    <source>
        <dbReference type="ARBA" id="ARBA00022605"/>
    </source>
</evidence>
<reference evidence="22 23" key="1">
    <citation type="submission" date="2016-10" db="EMBL/GenBank/DDBJ databases">
        <title>Complete genome of the TMA-utilizing, human hosted archaeon Methanomethylophilus alvus Gen. nov, sp. nov., strain Mx-05, derived from a pure culture.</title>
        <authorList>
            <person name="Brugere J.-F."/>
            <person name="Ben Hania W."/>
            <person name="Chaudhary P.P."/>
            <person name="Gaci N."/>
            <person name="Borrel G."/>
            <person name="Cao Van Tuat L."/>
            <person name="Fardeau M.-L."/>
            <person name="Harris H.M.B."/>
            <person name="O'Toole P.W."/>
            <person name="Ollivier B."/>
        </authorList>
    </citation>
    <scope>NUCLEOTIDE SEQUENCE [LARGE SCALE GENOMIC DNA]</scope>
    <source>
        <strain evidence="22 23">Mx-05</strain>
    </source>
</reference>
<feature type="region of interest" description="Disordered" evidence="19">
    <location>
        <begin position="881"/>
        <end position="900"/>
    </location>
</feature>
<dbReference type="RefSeq" id="WP_015505470.1">
    <property type="nucleotide sequence ID" value="NZ_CP017686.1"/>
</dbReference>
<evidence type="ECO:0000256" key="17">
    <source>
        <dbReference type="ARBA" id="ARBA00029440"/>
    </source>
</evidence>
<name>A0A3G3IIY3_9ARCH</name>
<dbReference type="InterPro" id="IPR006982">
    <property type="entry name" value="Glu_synth_centr_N"/>
</dbReference>
<evidence type="ECO:0000256" key="8">
    <source>
        <dbReference type="ARBA" id="ARBA00022643"/>
    </source>
</evidence>
<keyword evidence="6" id="KW-0028">Amino-acid biosynthesis</keyword>
<accession>A0A3G3IIY3</accession>
<keyword evidence="15" id="KW-0314">Glutamate biosynthesis</keyword>
<evidence type="ECO:0000259" key="20">
    <source>
        <dbReference type="PROSITE" id="PS51278"/>
    </source>
</evidence>
<dbReference type="GO" id="GO:0051538">
    <property type="term" value="F:3 iron, 4 sulfur cluster binding"/>
    <property type="evidence" value="ECO:0007669"/>
    <property type="project" value="UniProtKB-KW"/>
</dbReference>
<keyword evidence="16" id="KW-0003">3Fe-4S</keyword>
<organism evidence="22 23">
    <name type="scientific">Methanomethylophilus alvi</name>
    <dbReference type="NCBI Taxonomy" id="1291540"/>
    <lineage>
        <taxon>Archaea</taxon>
        <taxon>Methanobacteriati</taxon>
        <taxon>Thermoplasmatota</taxon>
        <taxon>Thermoplasmata</taxon>
        <taxon>Methanomassiliicoccales</taxon>
        <taxon>Methanomethylophilaceae</taxon>
        <taxon>Methanomethylophilus</taxon>
    </lineage>
</organism>
<comment type="similarity">
    <text evidence="4">Belongs to the glutamate synthase family.</text>
</comment>
<evidence type="ECO:0000256" key="4">
    <source>
        <dbReference type="ARBA" id="ARBA00009716"/>
    </source>
</evidence>
<dbReference type="Pfam" id="PF00310">
    <property type="entry name" value="GATase_2"/>
    <property type="match status" value="1"/>
</dbReference>
<dbReference type="FunFam" id="2.160.20.60:FF:000001">
    <property type="entry name" value="Glutamate synthase, large subunit"/>
    <property type="match status" value="1"/>
</dbReference>
<dbReference type="InterPro" id="IPR036485">
    <property type="entry name" value="Glu_synth_asu_C_sf"/>
</dbReference>
<dbReference type="SUPFAM" id="SSF56235">
    <property type="entry name" value="N-terminal nucleophile aminohydrolases (Ntn hydrolases)"/>
    <property type="match status" value="1"/>
</dbReference>
<evidence type="ECO:0000256" key="13">
    <source>
        <dbReference type="ARBA" id="ARBA00023004"/>
    </source>
</evidence>
<evidence type="ECO:0000256" key="15">
    <source>
        <dbReference type="ARBA" id="ARBA00023164"/>
    </source>
</evidence>
<evidence type="ECO:0000256" key="12">
    <source>
        <dbReference type="ARBA" id="ARBA00023002"/>
    </source>
</evidence>
<dbReference type="OMA" id="WDGPAAM"/>
<evidence type="ECO:0000313" key="22">
    <source>
        <dbReference type="EMBL" id="AYQ55689.1"/>
    </source>
</evidence>
<dbReference type="EC" id="1.4.1.13" evidence="5"/>
<dbReference type="InterPro" id="IPR013785">
    <property type="entry name" value="Aldolase_TIM"/>
</dbReference>
<dbReference type="Pfam" id="PF01645">
    <property type="entry name" value="Glu_synthase"/>
    <property type="match status" value="1"/>
</dbReference>
<dbReference type="GO" id="GO:0004355">
    <property type="term" value="F:glutamate synthase (NADPH) activity"/>
    <property type="evidence" value="ECO:0007669"/>
    <property type="project" value="UniProtKB-EC"/>
</dbReference>
<proteinExistence type="inferred from homology"/>
<gene>
    <name evidence="22" type="ORF">BKD89_07795</name>
</gene>
<evidence type="ECO:0000256" key="10">
    <source>
        <dbReference type="ARBA" id="ARBA00022827"/>
    </source>
</evidence>
<comment type="cofactor">
    <cofactor evidence="3">
        <name>FAD</name>
        <dbReference type="ChEBI" id="CHEBI:57692"/>
    </cofactor>
</comment>
<dbReference type="Pfam" id="PF01493">
    <property type="entry name" value="GXGXG"/>
    <property type="match status" value="1"/>
</dbReference>
<evidence type="ECO:0000256" key="9">
    <source>
        <dbReference type="ARBA" id="ARBA00022723"/>
    </source>
</evidence>
<keyword evidence="8" id="KW-0288">FMN</keyword>
<keyword evidence="10" id="KW-0274">FAD</keyword>
<dbReference type="InterPro" id="IPR050711">
    <property type="entry name" value="ET-N_metabolism_enzyme"/>
</dbReference>
<dbReference type="PROSITE" id="PS51278">
    <property type="entry name" value="GATASE_TYPE_2"/>
    <property type="match status" value="1"/>
</dbReference>
<dbReference type="GO" id="GO:0006537">
    <property type="term" value="P:glutamate biosynthetic process"/>
    <property type="evidence" value="ECO:0007669"/>
    <property type="project" value="UniProtKB-KW"/>
</dbReference>
<evidence type="ECO:0000256" key="3">
    <source>
        <dbReference type="ARBA" id="ARBA00001974"/>
    </source>
</evidence>
<evidence type="ECO:0000256" key="7">
    <source>
        <dbReference type="ARBA" id="ARBA00022630"/>
    </source>
</evidence>
<dbReference type="Gene3D" id="2.160.20.60">
    <property type="entry name" value="Glutamate synthase, alpha subunit, C-terminal domain"/>
    <property type="match status" value="1"/>
</dbReference>
<dbReference type="GO" id="GO:0046872">
    <property type="term" value="F:metal ion binding"/>
    <property type="evidence" value="ECO:0007669"/>
    <property type="project" value="UniProtKB-KW"/>
</dbReference>
<dbReference type="InterPro" id="IPR002489">
    <property type="entry name" value="Glu_synth_asu_C"/>
</dbReference>
<keyword evidence="12" id="KW-0560">Oxidoreductase</keyword>
<dbReference type="PROSITE" id="PS51379">
    <property type="entry name" value="4FE4S_FER_2"/>
    <property type="match status" value="1"/>
</dbReference>
<keyword evidence="11" id="KW-0315">Glutamine amidotransferase</keyword>
<feature type="domain" description="Glutamine amidotransferase type-2" evidence="20">
    <location>
        <begin position="17"/>
        <end position="402"/>
    </location>
</feature>
<dbReference type="InterPro" id="IPR017896">
    <property type="entry name" value="4Fe4S_Fe-S-bd"/>
</dbReference>
<comment type="cofactor">
    <cofactor evidence="1">
        <name>FMN</name>
        <dbReference type="ChEBI" id="CHEBI:58210"/>
    </cofactor>
</comment>
<evidence type="ECO:0000256" key="11">
    <source>
        <dbReference type="ARBA" id="ARBA00022962"/>
    </source>
</evidence>
<dbReference type="Gene3D" id="3.60.20.10">
    <property type="entry name" value="Glutamine Phosphoribosylpyrophosphate, subunit 1, domain 1"/>
    <property type="match status" value="1"/>
</dbReference>
<evidence type="ECO:0000256" key="1">
    <source>
        <dbReference type="ARBA" id="ARBA00001917"/>
    </source>
</evidence>
<dbReference type="Proteomes" id="UP000273278">
    <property type="component" value="Chromosome"/>
</dbReference>
<dbReference type="InterPro" id="IPR002932">
    <property type="entry name" value="Glu_synthdom"/>
</dbReference>
<keyword evidence="14" id="KW-0411">Iron-sulfur</keyword>
<evidence type="ECO:0000256" key="5">
    <source>
        <dbReference type="ARBA" id="ARBA00012079"/>
    </source>
</evidence>
<dbReference type="EMBL" id="CP017686">
    <property type="protein sequence ID" value="AYQ55689.1"/>
    <property type="molecule type" value="Genomic_DNA"/>
</dbReference>
<evidence type="ECO:0000313" key="23">
    <source>
        <dbReference type="Proteomes" id="UP000273278"/>
    </source>
</evidence>
<sequence length="1463" mass="159885">MNGKCGLYDPADEKDSCGVGMVVNIGGAKDHRIVEYGLRILENLAHRGAENADGRTGDGSGITLQIPHEYILKCGIKVPEAGRYGTGIVFLPHGKRKAEADMCVLREDCGILGLSVIGEREVPVDHSVPGPLALETEPTIVQVFISSYDGQETLERKLFQLRKMVERDVSDPEFYVCSLSTRTIVYKGMLTPEQIRHYYLDLSDPDFVSAIAMVHSRFSTNTVPMWKLAQPFRMLCHNGEINTIKGNRSWMEARESILRSPVFPDISAVSPIVQPGMSDSASLDNVFEFLTLSGLSMSNAISAMIPESWNSKNPIPDSLKAYYEYNSILMEPWDGPAAVLFTDGRFAGGLLDRNGLRPARYTVTADGLFILASEAGVIPVPEGETAEVGRLMPGKMMLIDTQEGRILYDKEIKGALASAYPYRDWLEKNRIDLMDVSSGRTVDRSVKDAERLKRIFLYSKEDIDRILIPTVQQFKEPVSSAGCDIPLPILSDVPQLFFNYFRQSFAQVTNPAIDPIREELVMSVTGYVGSVHNDILSPTPDNCRIVKVRHPIITNREIDLLKNLKYRGFSTEVIPMTFRISDGPNGLEKAVQEICRKAERSVDDGESYIILSDRPVDKDHAAIPSLLAVSAVHQYLVGKKKRLQAGIIVESGEPREVEHIALLFSYGANLVNPYLAYEQIEELCRSGRIQYDPDTAEYRYIRVLEKGLMKIMSKMGISTIRSYRGSCLFEAVGLDRGMCQKYLSGTVSHMGGIGMAELGMEIISRHVSVFSGEPEELPDLGIYTYRAGGERHTWSPETVRLLHAAAADPSEYKAFAEKADLGDGLFFIRDLMEAKKGRPVPLEEVEPESEIVKRFVIEAMSFGAISREAHETMTEAANRLGAKSNCGEGGEDPSRNVPVGGRNIRSAVRQVASGRFGVNTEYLVNAEELQIKCAQGAKPGEGGQLMGFKVDKIIAATRHTLPGVTLISPPPHHDIYSIEDLKQLILDLRCVNPKARISVKLVSEAGVGTVASGVAKAGADKILISGADGGTGAAPMSSMRYAGLPWELGMAEAQQTLVSNGLRGRVVLQVDGQMKTGRDVVMAALLGAEEYGFAASVLVSMGCVMCRKCQTNTCPVGIATQDPEKRARFKGTPENVSNYLMAIARDVRERLASMGFRSLQEIIGRADLIETRSVSGKASSLDIWPIASVAPGQRTFSEGQPDMLEGILDRRMVEDVMSDAEAGRHVSATYSLDNTDRSVGAMLSGEIQRRGMDLRDGTVEVGFTGTAGQSFGAFLVKGVSFSLDGQANDFVGKGLSGGRISIFRSGHSPRCNVLAGNTVMYGATAGELYVAGRVGERFCVRNSGATAVAEGAGDHCCEYMTGGRVVILGRCGRNFAAGMSAGVAYVLDDSGDFDRRCNMDMVELELMEDPSDCEELKQILEKHVRYTGSPLAASLLSDWEESCKRFVKVMPVGYKMLLKDESN</sequence>
<dbReference type="GeneID" id="41322356"/>
<evidence type="ECO:0000259" key="21">
    <source>
        <dbReference type="PROSITE" id="PS51379"/>
    </source>
</evidence>
<dbReference type="GO" id="GO:0019676">
    <property type="term" value="P:ammonia assimilation cycle"/>
    <property type="evidence" value="ECO:0007669"/>
    <property type="project" value="TreeGrafter"/>
</dbReference>
<dbReference type="Gene3D" id="3.20.20.70">
    <property type="entry name" value="Aldolase class I"/>
    <property type="match status" value="2"/>
</dbReference>
<dbReference type="CDD" id="cd02808">
    <property type="entry name" value="GltS_FMN"/>
    <property type="match status" value="1"/>
</dbReference>
<dbReference type="CDD" id="cd00982">
    <property type="entry name" value="gltB_C"/>
    <property type="match status" value="1"/>
</dbReference>
<comment type="cofactor">
    <cofactor evidence="2">
        <name>[3Fe-4S] cluster</name>
        <dbReference type="ChEBI" id="CHEBI:21137"/>
    </cofactor>
</comment>
<dbReference type="FunFam" id="3.60.20.10:FF:000001">
    <property type="entry name" value="Glutamate synthase, large subunit"/>
    <property type="match status" value="1"/>
</dbReference>
<protein>
    <recommendedName>
        <fullName evidence="5">glutamate synthase (NADPH)</fullName>
        <ecNumber evidence="5">1.4.1.13</ecNumber>
    </recommendedName>
</protein>
<keyword evidence="7" id="KW-0285">Flavoprotein</keyword>
<evidence type="ECO:0000256" key="2">
    <source>
        <dbReference type="ARBA" id="ARBA00001927"/>
    </source>
</evidence>
<evidence type="ECO:0000256" key="18">
    <source>
        <dbReference type="ARBA" id="ARBA00048151"/>
    </source>
</evidence>
<dbReference type="NCBIfam" id="NF008730">
    <property type="entry name" value="PRK11750.1"/>
    <property type="match status" value="1"/>
</dbReference>
<evidence type="ECO:0000256" key="19">
    <source>
        <dbReference type="SAM" id="MobiDB-lite"/>
    </source>
</evidence>
<keyword evidence="13" id="KW-0408">Iron</keyword>
<dbReference type="CDD" id="cd00713">
    <property type="entry name" value="GltS"/>
    <property type="match status" value="1"/>
</dbReference>
<feature type="domain" description="4Fe-4S ferredoxin-type" evidence="21">
    <location>
        <begin position="1093"/>
        <end position="1124"/>
    </location>
</feature>